<dbReference type="Gene3D" id="1.25.40.10">
    <property type="entry name" value="Tetratricopeptide repeat domain"/>
    <property type="match status" value="1"/>
</dbReference>
<dbReference type="InterPro" id="IPR011990">
    <property type="entry name" value="TPR-like_helical_dom_sf"/>
</dbReference>
<dbReference type="PANTHER" id="PTHR12197">
    <property type="entry name" value="HISTONE-LYSINE N-METHYLTRANSFERASE SMYD"/>
    <property type="match status" value="1"/>
</dbReference>
<evidence type="ECO:0000259" key="1">
    <source>
        <dbReference type="PROSITE" id="PS50280"/>
    </source>
</evidence>
<proteinExistence type="predicted"/>
<dbReference type="SMART" id="SM00317">
    <property type="entry name" value="SET"/>
    <property type="match status" value="1"/>
</dbReference>
<protein>
    <recommendedName>
        <fullName evidence="1">SET domain-containing protein</fullName>
    </recommendedName>
</protein>
<dbReference type="InterPro" id="IPR050869">
    <property type="entry name" value="H3K4_H4K5_MeTrfase"/>
</dbReference>
<comment type="caution">
    <text evidence="2">The sequence shown here is derived from an EMBL/GenBank/DDBJ whole genome shotgun (WGS) entry which is preliminary data.</text>
</comment>
<dbReference type="InterPro" id="IPR001214">
    <property type="entry name" value="SET_dom"/>
</dbReference>
<evidence type="ECO:0000313" key="3">
    <source>
        <dbReference type="Proteomes" id="UP000028582"/>
    </source>
</evidence>
<reference evidence="2 3" key="1">
    <citation type="submission" date="2013-11" db="EMBL/GenBank/DDBJ databases">
        <title>The Genome Sequence of Phytophthora parasitica P1976.</title>
        <authorList>
            <consortium name="The Broad Institute Genomics Platform"/>
            <person name="Russ C."/>
            <person name="Tyler B."/>
            <person name="Panabieres F."/>
            <person name="Shan W."/>
            <person name="Tripathy S."/>
            <person name="Grunwald N."/>
            <person name="Machado M."/>
            <person name="Johnson C.S."/>
            <person name="Walker B."/>
            <person name="Young S."/>
            <person name="Zeng Q."/>
            <person name="Gargeya S."/>
            <person name="Fitzgerald M."/>
            <person name="Haas B."/>
            <person name="Abouelleil A."/>
            <person name="Allen A.W."/>
            <person name="Alvarado L."/>
            <person name="Arachchi H.M."/>
            <person name="Berlin A.M."/>
            <person name="Chapman S.B."/>
            <person name="Gainer-Dewar J."/>
            <person name="Goldberg J."/>
            <person name="Griggs A."/>
            <person name="Gujja S."/>
            <person name="Hansen M."/>
            <person name="Howarth C."/>
            <person name="Imamovic A."/>
            <person name="Ireland A."/>
            <person name="Larimer J."/>
            <person name="McCowan C."/>
            <person name="Murphy C."/>
            <person name="Pearson M."/>
            <person name="Poon T.W."/>
            <person name="Priest M."/>
            <person name="Roberts A."/>
            <person name="Saif S."/>
            <person name="Shea T."/>
            <person name="Sisk P."/>
            <person name="Sykes S."/>
            <person name="Wortman J."/>
            <person name="Nusbaum C."/>
            <person name="Birren B."/>
        </authorList>
    </citation>
    <scope>NUCLEOTIDE SEQUENCE [LARGE SCALE GENOMIC DNA]</scope>
    <source>
        <strain evidence="2 3">P1976</strain>
    </source>
</reference>
<dbReference type="Pfam" id="PF00856">
    <property type="entry name" value="SET"/>
    <property type="match status" value="1"/>
</dbReference>
<sequence>MMYCTRVDKLDVSPTSMSGKASASVQAAFELFDDDSSDEETTTPLVTPHEVVHIVPTASTPSPAAKEEQKSTTEVTRSLYEPWDDVKPLAVGPIDLVTSFNSVGGYRGYVATRDLKPGTQVLVEQVYVPWPSDVETSDPEFFLATMESVLSRPDYAEIMEHLSHLYPEKLSELPEGLLSAGREKYGPQVDELSKNFSELALSHDQVLQNVFAMQCNAFDSGVFLYNAMFNHDCNPNCVKFTPEGAGPEGGVSEVRVARPIAKGEQLTISYLYPREQSRENRQKNLWEQFGFKCCCELCKRGDSVLHPPPSATEDNDGTKPGMPDLEKVLVGAEEIIKTNPESAADALSVALETLSDALEIVAHDHLVFMRIHKLVADSCDLLLRGKTERVCEYSILFLRSSYELLELQRTYLNPDHIDLARTLNDVSQGIQLLLSYDPEVLLTEFPEWKNFRQASVVENQYRQEYRRLKRMYE</sequence>
<dbReference type="AlphaFoldDB" id="A0A080ZQQ3"/>
<dbReference type="SUPFAM" id="SSF82199">
    <property type="entry name" value="SET domain"/>
    <property type="match status" value="1"/>
</dbReference>
<feature type="domain" description="SET" evidence="1">
    <location>
        <begin position="92"/>
        <end position="271"/>
    </location>
</feature>
<dbReference type="Gene3D" id="2.170.270.10">
    <property type="entry name" value="SET domain"/>
    <property type="match status" value="1"/>
</dbReference>
<gene>
    <name evidence="2" type="ORF">F444_14336</name>
</gene>
<name>A0A080ZQQ3_PHYNI</name>
<dbReference type="PANTHER" id="PTHR12197:SF292">
    <property type="entry name" value="SET DOMAIN-CONTAINING PROTEIN"/>
    <property type="match status" value="1"/>
</dbReference>
<evidence type="ECO:0000313" key="2">
    <source>
        <dbReference type="EMBL" id="ETO68964.1"/>
    </source>
</evidence>
<accession>A0A080ZQQ3</accession>
<dbReference type="Proteomes" id="UP000028582">
    <property type="component" value="Unassembled WGS sequence"/>
</dbReference>
<organism evidence="2 3">
    <name type="scientific">Phytophthora nicotianae P1976</name>
    <dbReference type="NCBI Taxonomy" id="1317066"/>
    <lineage>
        <taxon>Eukaryota</taxon>
        <taxon>Sar</taxon>
        <taxon>Stramenopiles</taxon>
        <taxon>Oomycota</taxon>
        <taxon>Peronosporomycetes</taxon>
        <taxon>Peronosporales</taxon>
        <taxon>Peronosporaceae</taxon>
        <taxon>Phytophthora</taxon>
    </lineage>
</organism>
<dbReference type="OrthoDB" id="1028014at2759"/>
<dbReference type="InterPro" id="IPR046341">
    <property type="entry name" value="SET_dom_sf"/>
</dbReference>
<dbReference type="CDD" id="cd20071">
    <property type="entry name" value="SET_SMYD"/>
    <property type="match status" value="1"/>
</dbReference>
<dbReference type="EMBL" id="ANJA01002602">
    <property type="protein sequence ID" value="ETO68964.1"/>
    <property type="molecule type" value="Genomic_DNA"/>
</dbReference>
<dbReference type="PROSITE" id="PS50280">
    <property type="entry name" value="SET"/>
    <property type="match status" value="1"/>
</dbReference>